<feature type="domain" description="Sialidase" evidence="2">
    <location>
        <begin position="95"/>
        <end position="381"/>
    </location>
</feature>
<dbReference type="PANTHER" id="PTHR43752">
    <property type="entry name" value="BNR/ASP-BOX REPEAT FAMILY PROTEIN"/>
    <property type="match status" value="1"/>
</dbReference>
<evidence type="ECO:0000313" key="3">
    <source>
        <dbReference type="EMBL" id="QDU40904.1"/>
    </source>
</evidence>
<gene>
    <name evidence="3" type="ORF">Mal4_52670</name>
</gene>
<sequence length="411" mass="45795" precursor="true">MFNMLRLTAAAISLFAALLAGSSLVADDPVPVLNLPGSGTNPDAIDYDTLPVLTGQHAIINPAARGPHSRPVDQLDLADLRLNLHNYLVHHDGRYWCLWSDGPKVEDYPTQEMKYSTSEDGLTWSPARSVTGTPEEPFAWIARGLWVRDGELLALGAHYRGHGAFGPPDRKQLTLKAFTWNSDAGTWEPRGTLHENAINNFPPQRLPSGDWIVTRRDSRFNVSVLIGGRNALDDWQAFPVVGVKDVDGFRPDEPIIWALPEGTLVGLYRDNGGSQRLFHATSEDQGRTWSRPLLTNFPNATSKLFSMKTSRGYRVLVLNANPKVGRRQIHLAISPDGRTFTRLARLDVPTPAELPDEVARIRKKFRSGIASLQYPHVIEQDGHLLIALSRGKVQTEVFRVDLDDVDRFLRP</sequence>
<evidence type="ECO:0000259" key="2">
    <source>
        <dbReference type="Pfam" id="PF13088"/>
    </source>
</evidence>
<keyword evidence="4" id="KW-1185">Reference proteome</keyword>
<name>A0A517ZEM3_9PLAN</name>
<organism evidence="3 4">
    <name type="scientific">Maioricimonas rarisocia</name>
    <dbReference type="NCBI Taxonomy" id="2528026"/>
    <lineage>
        <taxon>Bacteria</taxon>
        <taxon>Pseudomonadati</taxon>
        <taxon>Planctomycetota</taxon>
        <taxon>Planctomycetia</taxon>
        <taxon>Planctomycetales</taxon>
        <taxon>Planctomycetaceae</taxon>
        <taxon>Maioricimonas</taxon>
    </lineage>
</organism>
<dbReference type="SUPFAM" id="SSF50939">
    <property type="entry name" value="Sialidases"/>
    <property type="match status" value="1"/>
</dbReference>
<evidence type="ECO:0000313" key="4">
    <source>
        <dbReference type="Proteomes" id="UP000320496"/>
    </source>
</evidence>
<feature type="signal peptide" evidence="1">
    <location>
        <begin position="1"/>
        <end position="25"/>
    </location>
</feature>
<feature type="chain" id="PRO_5022109386" description="Sialidase domain-containing protein" evidence="1">
    <location>
        <begin position="26"/>
        <end position="411"/>
    </location>
</feature>
<dbReference type="PANTHER" id="PTHR43752:SF2">
    <property type="entry name" value="BNR_ASP-BOX REPEAT FAMILY PROTEIN"/>
    <property type="match status" value="1"/>
</dbReference>
<dbReference type="Pfam" id="PF13088">
    <property type="entry name" value="BNR_2"/>
    <property type="match status" value="1"/>
</dbReference>
<reference evidence="3 4" key="1">
    <citation type="submission" date="2019-02" db="EMBL/GenBank/DDBJ databases">
        <title>Deep-cultivation of Planctomycetes and their phenomic and genomic characterization uncovers novel biology.</title>
        <authorList>
            <person name="Wiegand S."/>
            <person name="Jogler M."/>
            <person name="Boedeker C."/>
            <person name="Pinto D."/>
            <person name="Vollmers J."/>
            <person name="Rivas-Marin E."/>
            <person name="Kohn T."/>
            <person name="Peeters S.H."/>
            <person name="Heuer A."/>
            <person name="Rast P."/>
            <person name="Oberbeckmann S."/>
            <person name="Bunk B."/>
            <person name="Jeske O."/>
            <person name="Meyerdierks A."/>
            <person name="Storesund J.E."/>
            <person name="Kallscheuer N."/>
            <person name="Luecker S."/>
            <person name="Lage O.M."/>
            <person name="Pohl T."/>
            <person name="Merkel B.J."/>
            <person name="Hornburger P."/>
            <person name="Mueller R.-W."/>
            <person name="Bruemmer F."/>
            <person name="Labrenz M."/>
            <person name="Spormann A.M."/>
            <person name="Op den Camp H."/>
            <person name="Overmann J."/>
            <person name="Amann R."/>
            <person name="Jetten M.S.M."/>
            <person name="Mascher T."/>
            <person name="Medema M.H."/>
            <person name="Devos D.P."/>
            <person name="Kaster A.-K."/>
            <person name="Ovreas L."/>
            <person name="Rohde M."/>
            <person name="Galperin M.Y."/>
            <person name="Jogler C."/>
        </authorList>
    </citation>
    <scope>NUCLEOTIDE SEQUENCE [LARGE SCALE GENOMIC DNA]</scope>
    <source>
        <strain evidence="3 4">Mal4</strain>
    </source>
</reference>
<accession>A0A517ZEM3</accession>
<dbReference type="InterPro" id="IPR011040">
    <property type="entry name" value="Sialidase"/>
</dbReference>
<dbReference type="EMBL" id="CP036275">
    <property type="protein sequence ID" value="QDU40904.1"/>
    <property type="molecule type" value="Genomic_DNA"/>
</dbReference>
<dbReference type="Proteomes" id="UP000320496">
    <property type="component" value="Chromosome"/>
</dbReference>
<dbReference type="AlphaFoldDB" id="A0A517ZEM3"/>
<keyword evidence="1" id="KW-0732">Signal</keyword>
<evidence type="ECO:0000256" key="1">
    <source>
        <dbReference type="SAM" id="SignalP"/>
    </source>
</evidence>
<dbReference type="InterPro" id="IPR036278">
    <property type="entry name" value="Sialidase_sf"/>
</dbReference>
<protein>
    <recommendedName>
        <fullName evidence="2">Sialidase domain-containing protein</fullName>
    </recommendedName>
</protein>
<dbReference type="KEGG" id="mri:Mal4_52670"/>
<dbReference type="Gene3D" id="2.120.10.10">
    <property type="match status" value="1"/>
</dbReference>
<proteinExistence type="predicted"/>
<dbReference type="CDD" id="cd15482">
    <property type="entry name" value="Sialidase_non-viral"/>
    <property type="match status" value="1"/>
</dbReference>